<protein>
    <submittedName>
        <fullName evidence="1">Uncharacterized protein</fullName>
    </submittedName>
</protein>
<proteinExistence type="predicted"/>
<evidence type="ECO:0000313" key="1">
    <source>
        <dbReference type="EMBL" id="GJS95776.1"/>
    </source>
</evidence>
<evidence type="ECO:0000313" key="2">
    <source>
        <dbReference type="Proteomes" id="UP001151760"/>
    </source>
</evidence>
<keyword evidence="2" id="KW-1185">Reference proteome</keyword>
<gene>
    <name evidence="1" type="ORF">Tco_0802744</name>
</gene>
<reference evidence="1" key="2">
    <citation type="submission" date="2022-01" db="EMBL/GenBank/DDBJ databases">
        <authorList>
            <person name="Yamashiro T."/>
            <person name="Shiraishi A."/>
            <person name="Satake H."/>
            <person name="Nakayama K."/>
        </authorList>
    </citation>
    <scope>NUCLEOTIDE SEQUENCE</scope>
</reference>
<dbReference type="EMBL" id="BQNB010011836">
    <property type="protein sequence ID" value="GJS95776.1"/>
    <property type="molecule type" value="Genomic_DNA"/>
</dbReference>
<comment type="caution">
    <text evidence="1">The sequence shown here is derived from an EMBL/GenBank/DDBJ whole genome shotgun (WGS) entry which is preliminary data.</text>
</comment>
<name>A0ABQ5A2D8_9ASTR</name>
<organism evidence="1 2">
    <name type="scientific">Tanacetum coccineum</name>
    <dbReference type="NCBI Taxonomy" id="301880"/>
    <lineage>
        <taxon>Eukaryota</taxon>
        <taxon>Viridiplantae</taxon>
        <taxon>Streptophyta</taxon>
        <taxon>Embryophyta</taxon>
        <taxon>Tracheophyta</taxon>
        <taxon>Spermatophyta</taxon>
        <taxon>Magnoliopsida</taxon>
        <taxon>eudicotyledons</taxon>
        <taxon>Gunneridae</taxon>
        <taxon>Pentapetalae</taxon>
        <taxon>asterids</taxon>
        <taxon>campanulids</taxon>
        <taxon>Asterales</taxon>
        <taxon>Asteraceae</taxon>
        <taxon>Asteroideae</taxon>
        <taxon>Anthemideae</taxon>
        <taxon>Anthemidinae</taxon>
        <taxon>Tanacetum</taxon>
    </lineage>
</organism>
<dbReference type="Proteomes" id="UP001151760">
    <property type="component" value="Unassembled WGS sequence"/>
</dbReference>
<accession>A0ABQ5A2D8</accession>
<reference evidence="1" key="1">
    <citation type="journal article" date="2022" name="Int. J. Mol. Sci.">
        <title>Draft Genome of Tanacetum Coccineum: Genomic Comparison of Closely Related Tanacetum-Family Plants.</title>
        <authorList>
            <person name="Yamashiro T."/>
            <person name="Shiraishi A."/>
            <person name="Nakayama K."/>
            <person name="Satake H."/>
        </authorList>
    </citation>
    <scope>NUCLEOTIDE SEQUENCE</scope>
</reference>
<sequence length="332" mass="37958">MAPLPLCEQRHPFLRVQVLDFDGMPELMRDVLYAMMLMEHRDDDRVMLGGAKRHMSWREFILAMGLHTGEEMKSLGFARMMAHSIVGRSQAPKKVTVTNLFYLRGLDVRSVNISYLLARYLRRFAARRKREAFISYGQFIARLAEHFRLLTEERLQGLMVTAPAHPIIDMAELEVDVGGVAKEVLVAPGGGDKDEEIPQAMPPPPRTQGERIAQLEEEVHGMEEVLQGQREVLDSMSRNFSRFTTWTVTSLSRMMDRAGVTYTRYFESPVEYQRRNVRSKTGRPHCKEIDKVGKVSTNWKSRSVGVLKSQDDCSTHILAHKLNLENLPSKIS</sequence>